<keyword evidence="3" id="KW-1185">Reference proteome</keyword>
<dbReference type="STRING" id="1123309.GCA_000377005_01664"/>
<comment type="caution">
    <text evidence="2">The sequence shown here is derived from an EMBL/GenBank/DDBJ whole genome shotgun (WGS) entry which is preliminary data.</text>
</comment>
<feature type="transmembrane region" description="Helical" evidence="1">
    <location>
        <begin position="118"/>
        <end position="141"/>
    </location>
</feature>
<keyword evidence="1" id="KW-1133">Transmembrane helix</keyword>
<feature type="transmembrane region" description="Helical" evidence="1">
    <location>
        <begin position="16"/>
        <end position="44"/>
    </location>
</feature>
<evidence type="ECO:0000313" key="2">
    <source>
        <dbReference type="EMBL" id="RRD32583.1"/>
    </source>
</evidence>
<evidence type="ECO:0000313" key="3">
    <source>
        <dbReference type="Proteomes" id="UP000281771"/>
    </source>
</evidence>
<dbReference type="EMBL" id="RQZA01000001">
    <property type="protein sequence ID" value="RRD32583.1"/>
    <property type="molecule type" value="Genomic_DNA"/>
</dbReference>
<dbReference type="InterPro" id="IPR021683">
    <property type="entry name" value="DUF3267"/>
</dbReference>
<dbReference type="RefSeq" id="WP_124775685.1">
    <property type="nucleotide sequence ID" value="NZ_RQZA01000001.1"/>
</dbReference>
<keyword evidence="1" id="KW-0472">Membrane</keyword>
<dbReference type="Pfam" id="PF11667">
    <property type="entry name" value="DUF3267"/>
    <property type="match status" value="1"/>
</dbReference>
<proteinExistence type="predicted"/>
<dbReference type="AlphaFoldDB" id="A0A3P1VJK3"/>
<accession>A0A3P1VJK3</accession>
<feature type="transmembrane region" description="Helical" evidence="1">
    <location>
        <begin position="147"/>
        <end position="170"/>
    </location>
</feature>
<keyword evidence="1" id="KW-0812">Transmembrane</keyword>
<protein>
    <submittedName>
        <fullName evidence="2">DUF3267 domain-containing protein</fullName>
    </submittedName>
</protein>
<gene>
    <name evidence="2" type="ORF">EII38_02265</name>
</gene>
<feature type="transmembrane region" description="Helical" evidence="1">
    <location>
        <begin position="64"/>
        <end position="86"/>
    </location>
</feature>
<name>A0A3P1VJK3_9STRE</name>
<sequence>MSLQKYKEINLSRNKFVLLFLNLFGLGLLFISLPLFSKLAGFIMELRLGVVPEKVMFTITVEEILFFLLAIVATSLIHELIHGLFFKVFAPDRPVKYGFHWYALSASSPGTKYSKGKFIWIGMAPFVLITFTLTLLFALGWLSIPSYIFLTSMHAAGCVGDFYFGFLILLAPSDTLVEDTGVGMIFYQKIPV</sequence>
<evidence type="ECO:0000256" key="1">
    <source>
        <dbReference type="SAM" id="Phobius"/>
    </source>
</evidence>
<reference evidence="2 3" key="1">
    <citation type="submission" date="2018-11" db="EMBL/GenBank/DDBJ databases">
        <title>Genomes From Bacteria Associated with the Canine Oral Cavity: a Test Case for Automated Genome-Based Taxonomic Assignment.</title>
        <authorList>
            <person name="Coil D.A."/>
            <person name="Jospin G."/>
            <person name="Darling A.E."/>
            <person name="Wallis C."/>
            <person name="Davis I.J."/>
            <person name="Harris S."/>
            <person name="Eisen J.A."/>
            <person name="Holcombe L.J."/>
            <person name="O'Flynn C."/>
        </authorList>
    </citation>
    <scope>NUCLEOTIDE SEQUENCE [LARGE SCALE GENOMIC DNA]</scope>
    <source>
        <strain evidence="2 3">OH4621_COT-116</strain>
    </source>
</reference>
<organism evidence="2 3">
    <name type="scientific">Streptococcus minor</name>
    <dbReference type="NCBI Taxonomy" id="229549"/>
    <lineage>
        <taxon>Bacteria</taxon>
        <taxon>Bacillati</taxon>
        <taxon>Bacillota</taxon>
        <taxon>Bacilli</taxon>
        <taxon>Lactobacillales</taxon>
        <taxon>Streptococcaceae</taxon>
        <taxon>Streptococcus</taxon>
    </lineage>
</organism>
<dbReference type="Proteomes" id="UP000281771">
    <property type="component" value="Unassembled WGS sequence"/>
</dbReference>